<dbReference type="InterPro" id="IPR054542">
    <property type="entry name" value="Cys_met_metab_PP"/>
</dbReference>
<evidence type="ECO:0000313" key="8">
    <source>
        <dbReference type="Proteomes" id="UP000221024"/>
    </source>
</evidence>
<dbReference type="PANTHER" id="PTHR11808">
    <property type="entry name" value="TRANS-SULFURATION ENZYME FAMILY MEMBER"/>
    <property type="match status" value="1"/>
</dbReference>
<gene>
    <name evidence="7" type="ORF">CRI93_07185</name>
</gene>
<accession>A0A2H3NMC8</accession>
<dbReference type="GO" id="GO:0005737">
    <property type="term" value="C:cytoplasm"/>
    <property type="evidence" value="ECO:0007669"/>
    <property type="project" value="TreeGrafter"/>
</dbReference>
<dbReference type="RefSeq" id="WP_098061947.1">
    <property type="nucleotide sequence ID" value="NZ_PDEP01000005.1"/>
</dbReference>
<dbReference type="FunFam" id="3.40.640.10:FF:000009">
    <property type="entry name" value="Cystathionine gamma-synthase homolog"/>
    <property type="match status" value="1"/>
</dbReference>
<dbReference type="AlphaFoldDB" id="A0A2H3NMC8"/>
<keyword evidence="8" id="KW-1185">Reference proteome</keyword>
<evidence type="ECO:0000256" key="3">
    <source>
        <dbReference type="ARBA" id="ARBA00022898"/>
    </source>
</evidence>
<dbReference type="FunFam" id="3.90.1150.10:FF:000008">
    <property type="entry name" value="Cystathionine gamma-synthase"/>
    <property type="match status" value="1"/>
</dbReference>
<evidence type="ECO:0000256" key="2">
    <source>
        <dbReference type="ARBA" id="ARBA00009077"/>
    </source>
</evidence>
<evidence type="ECO:0000256" key="6">
    <source>
        <dbReference type="SAM" id="MobiDB-lite"/>
    </source>
</evidence>
<feature type="region of interest" description="Disordered" evidence="6">
    <location>
        <begin position="1"/>
        <end position="28"/>
    </location>
</feature>
<dbReference type="PIRSF" id="PIRSF001434">
    <property type="entry name" value="CGS"/>
    <property type="match status" value="1"/>
</dbReference>
<dbReference type="Gene3D" id="3.40.640.10">
    <property type="entry name" value="Type I PLP-dependent aspartate aminotransferase-like (Major domain)"/>
    <property type="match status" value="1"/>
</dbReference>
<dbReference type="PROSITE" id="PS00868">
    <property type="entry name" value="CYS_MET_METAB_PP"/>
    <property type="match status" value="1"/>
</dbReference>
<feature type="modified residue" description="N6-(pyridoxal phosphate)lysine" evidence="4">
    <location>
        <position position="202"/>
    </location>
</feature>
<dbReference type="GO" id="GO:0004123">
    <property type="term" value="F:cystathionine gamma-lyase activity"/>
    <property type="evidence" value="ECO:0007669"/>
    <property type="project" value="TreeGrafter"/>
</dbReference>
<dbReference type="OrthoDB" id="9803729at2"/>
<dbReference type="SUPFAM" id="SSF53383">
    <property type="entry name" value="PLP-dependent transferases"/>
    <property type="match status" value="1"/>
</dbReference>
<dbReference type="PANTHER" id="PTHR11808:SF15">
    <property type="entry name" value="CYSTATHIONINE GAMMA-LYASE"/>
    <property type="match status" value="1"/>
</dbReference>
<evidence type="ECO:0000313" key="7">
    <source>
        <dbReference type="EMBL" id="PEN07760.1"/>
    </source>
</evidence>
<name>A0A2H3NMC8_9BACT</name>
<dbReference type="InterPro" id="IPR015422">
    <property type="entry name" value="PyrdxlP-dep_Trfase_small"/>
</dbReference>
<comment type="similarity">
    <text evidence="2 5">Belongs to the trans-sulfuration enzymes family.</text>
</comment>
<dbReference type="Proteomes" id="UP000221024">
    <property type="component" value="Unassembled WGS sequence"/>
</dbReference>
<dbReference type="NCBIfam" id="NF005871">
    <property type="entry name" value="PRK07811.1"/>
    <property type="match status" value="1"/>
</dbReference>
<dbReference type="GO" id="GO:0003962">
    <property type="term" value="F:cystathionine gamma-synthase activity"/>
    <property type="evidence" value="ECO:0007669"/>
    <property type="project" value="TreeGrafter"/>
</dbReference>
<protein>
    <submittedName>
        <fullName evidence="7">Cystathionine gamma-synthase</fullName>
    </submittedName>
</protein>
<dbReference type="GO" id="GO:0019346">
    <property type="term" value="P:transsulfuration"/>
    <property type="evidence" value="ECO:0007669"/>
    <property type="project" value="InterPro"/>
</dbReference>
<organism evidence="7 8">
    <name type="scientific">Longimonas halophila</name>
    <dbReference type="NCBI Taxonomy" id="1469170"/>
    <lineage>
        <taxon>Bacteria</taxon>
        <taxon>Pseudomonadati</taxon>
        <taxon>Rhodothermota</taxon>
        <taxon>Rhodothermia</taxon>
        <taxon>Rhodothermales</taxon>
        <taxon>Salisaetaceae</taxon>
        <taxon>Longimonas</taxon>
    </lineage>
</organism>
<dbReference type="InterPro" id="IPR015424">
    <property type="entry name" value="PyrdxlP-dep_Trfase"/>
</dbReference>
<dbReference type="Pfam" id="PF01053">
    <property type="entry name" value="Cys_Met_Meta_PP"/>
    <property type="match status" value="1"/>
</dbReference>
<dbReference type="Gene3D" id="3.90.1150.10">
    <property type="entry name" value="Aspartate Aminotransferase, domain 1"/>
    <property type="match status" value="1"/>
</dbReference>
<keyword evidence="3 4" id="KW-0663">Pyridoxal phosphate</keyword>
<comment type="caution">
    <text evidence="7">The sequence shown here is derived from an EMBL/GenBank/DDBJ whole genome shotgun (WGS) entry which is preliminary data.</text>
</comment>
<comment type="cofactor">
    <cofactor evidence="1 5">
        <name>pyridoxal 5'-phosphate</name>
        <dbReference type="ChEBI" id="CHEBI:597326"/>
    </cofactor>
</comment>
<dbReference type="EMBL" id="PDEP01000005">
    <property type="protein sequence ID" value="PEN07760.1"/>
    <property type="molecule type" value="Genomic_DNA"/>
</dbReference>
<sequence>MASDSSNRGFGTHAIHAGQQPDPSTGAVMTPIYQSSTYAQSAPGEHQGYEYSRVSNPTRTALEGNLAALEGAEHGIAFASGVAGIDAIMKGLRPGDHVISTNDLYGGSFRLFTKVFEPFGINFSFVDMTDLDQIEAAITDDTAMIWAETPTNPLMRIIDIRAVCELANAHDIDVAVDNTFATPYLQQPLDLGADLVLHSATKYLGGHSDIILGAVCTSRDDWAEKLRFQVKSAGASPGPMDCFLALRGTKTLHVRMDRHCDNARALALFLDEHPKVGRVRYPGLESHPGHDIAAEQMSDFGGMIAFSLTDDRIEAAKTVLSNTDVFLLAESLGGVESLIEHPASMTHASIPPEERAKIGLTDSLIRLSVGIEDITDLRSDLEQALDRI</sequence>
<evidence type="ECO:0000256" key="4">
    <source>
        <dbReference type="PIRSR" id="PIRSR001434-2"/>
    </source>
</evidence>
<evidence type="ECO:0000256" key="1">
    <source>
        <dbReference type="ARBA" id="ARBA00001933"/>
    </source>
</evidence>
<dbReference type="InterPro" id="IPR000277">
    <property type="entry name" value="Cys/Met-Metab_PyrdxlP-dep_enz"/>
</dbReference>
<reference evidence="7 8" key="1">
    <citation type="submission" date="2017-10" db="EMBL/GenBank/DDBJ databases">
        <title>Draft genome of Longimonas halophila.</title>
        <authorList>
            <person name="Goh K.M."/>
            <person name="Shamsir M.S."/>
            <person name="Lim S.W."/>
        </authorList>
    </citation>
    <scope>NUCLEOTIDE SEQUENCE [LARGE SCALE GENOMIC DNA]</scope>
    <source>
        <strain evidence="7 8">KCTC 42399</strain>
    </source>
</reference>
<proteinExistence type="inferred from homology"/>
<dbReference type="InterPro" id="IPR015421">
    <property type="entry name" value="PyrdxlP-dep_Trfase_major"/>
</dbReference>
<evidence type="ECO:0000256" key="5">
    <source>
        <dbReference type="RuleBase" id="RU362118"/>
    </source>
</evidence>
<dbReference type="GO" id="GO:0019343">
    <property type="term" value="P:cysteine biosynthetic process via cystathionine"/>
    <property type="evidence" value="ECO:0007669"/>
    <property type="project" value="TreeGrafter"/>
</dbReference>
<dbReference type="GO" id="GO:0030170">
    <property type="term" value="F:pyridoxal phosphate binding"/>
    <property type="evidence" value="ECO:0007669"/>
    <property type="project" value="InterPro"/>
</dbReference>
<dbReference type="CDD" id="cd00614">
    <property type="entry name" value="CGS_like"/>
    <property type="match status" value="1"/>
</dbReference>